<keyword evidence="3" id="KW-0072">Autophagy</keyword>
<evidence type="ECO:0000313" key="8">
    <source>
        <dbReference type="WBParaSite" id="DME_0000199901-mRNA-1"/>
    </source>
</evidence>
<dbReference type="InterPro" id="IPR048720">
    <property type="entry name" value="PROPPIN"/>
</dbReference>
<evidence type="ECO:0000256" key="4">
    <source>
        <dbReference type="ARBA" id="ARBA00025740"/>
    </source>
</evidence>
<dbReference type="SUPFAM" id="SSF50978">
    <property type="entry name" value="WD40 repeat-like"/>
    <property type="match status" value="1"/>
</dbReference>
<keyword evidence="1" id="KW-0853">WD repeat</keyword>
<dbReference type="Proteomes" id="UP000038040">
    <property type="component" value="Unplaced"/>
</dbReference>
<keyword evidence="2" id="KW-0677">Repeat</keyword>
<dbReference type="PANTHER" id="PTHR11227">
    <property type="entry name" value="WD-REPEAT PROTEIN INTERACTING WITH PHOSPHOINOSIDES WIPI -RELATED"/>
    <property type="match status" value="1"/>
</dbReference>
<gene>
    <name evidence="5" type="ORF">DME_LOCUS6359</name>
</gene>
<evidence type="ECO:0000313" key="7">
    <source>
        <dbReference type="Proteomes" id="UP000274756"/>
    </source>
</evidence>
<evidence type="ECO:0000256" key="3">
    <source>
        <dbReference type="ARBA" id="ARBA00023006"/>
    </source>
</evidence>
<dbReference type="AlphaFoldDB" id="A0A0N4U587"/>
<reference evidence="8" key="1">
    <citation type="submission" date="2017-02" db="UniProtKB">
        <authorList>
            <consortium name="WormBaseParasite"/>
        </authorList>
    </citation>
    <scope>IDENTIFICATION</scope>
</reference>
<dbReference type="Gene3D" id="2.130.10.10">
    <property type="entry name" value="YVTN repeat-like/Quinoprotein amine dehydrogenase"/>
    <property type="match status" value="1"/>
</dbReference>
<dbReference type="GO" id="GO:0005737">
    <property type="term" value="C:cytoplasm"/>
    <property type="evidence" value="ECO:0007669"/>
    <property type="project" value="UniProtKB-ARBA"/>
</dbReference>
<evidence type="ECO:0000313" key="5">
    <source>
        <dbReference type="EMBL" id="VDN56386.1"/>
    </source>
</evidence>
<dbReference type="SMART" id="SM00320">
    <property type="entry name" value="WD40"/>
    <property type="match status" value="2"/>
</dbReference>
<dbReference type="OrthoDB" id="1667587at2759"/>
<accession>A0A0N4U587</accession>
<dbReference type="Pfam" id="PF21032">
    <property type="entry name" value="PROPPIN"/>
    <property type="match status" value="1"/>
</dbReference>
<dbReference type="EMBL" id="UYYG01001155">
    <property type="protein sequence ID" value="VDN56386.1"/>
    <property type="molecule type" value="Genomic_DNA"/>
</dbReference>
<evidence type="ECO:0000313" key="6">
    <source>
        <dbReference type="Proteomes" id="UP000038040"/>
    </source>
</evidence>
<name>A0A0N4U587_DRAME</name>
<sequence length="337" mass="37143">MRASSRVLSIHFNQDFGCFACGLSTGLCIFNSDPLKQCHEEKFDGGIALIEMLFRCNYIIIVGGGDFPAFPTNLAVIWDIVDHKEITRIEMPNDVKGIRLRRDRIIIVLFSSIHIYSFTETPEKLHIYCSSTNPLGLCCLCPSSENSLLVFPAPSSSAEVACINLAVPNEPPTILKAHTRPLSAIALNSTGKQLATCSVKGTIIRIFDTQTKLLLHELRRGSSSANIFSLNFSFDSSMLCVSSNHTTVHLFSWKKPKKPKNLLDTLNLIGLSGEGSFSKFQLPFSMKSSDICICAFGPQSDSIIAISSDGSYCKFSFSFDGECTRQTSSLYLQINNH</sequence>
<organism evidence="6 8">
    <name type="scientific">Dracunculus medinensis</name>
    <name type="common">Guinea worm</name>
    <dbReference type="NCBI Taxonomy" id="318479"/>
    <lineage>
        <taxon>Eukaryota</taxon>
        <taxon>Metazoa</taxon>
        <taxon>Ecdysozoa</taxon>
        <taxon>Nematoda</taxon>
        <taxon>Chromadorea</taxon>
        <taxon>Rhabditida</taxon>
        <taxon>Spirurina</taxon>
        <taxon>Dracunculoidea</taxon>
        <taxon>Dracunculidae</taxon>
        <taxon>Dracunculus</taxon>
    </lineage>
</organism>
<dbReference type="WBParaSite" id="DME_0000199901-mRNA-1">
    <property type="protein sequence ID" value="DME_0000199901-mRNA-1"/>
    <property type="gene ID" value="DME_0000199901"/>
</dbReference>
<dbReference type="InterPro" id="IPR036322">
    <property type="entry name" value="WD40_repeat_dom_sf"/>
</dbReference>
<dbReference type="Proteomes" id="UP000274756">
    <property type="component" value="Unassembled WGS sequence"/>
</dbReference>
<keyword evidence="7" id="KW-1185">Reference proteome</keyword>
<protein>
    <submittedName>
        <fullName evidence="8">WD repeat domain phosphoinositide-interacting protein 3</fullName>
    </submittedName>
</protein>
<dbReference type="STRING" id="318479.A0A0N4U587"/>
<dbReference type="InterPro" id="IPR001680">
    <property type="entry name" value="WD40_rpt"/>
</dbReference>
<dbReference type="GO" id="GO:0006914">
    <property type="term" value="P:autophagy"/>
    <property type="evidence" value="ECO:0007669"/>
    <property type="project" value="UniProtKB-KW"/>
</dbReference>
<evidence type="ECO:0000256" key="2">
    <source>
        <dbReference type="ARBA" id="ARBA00022737"/>
    </source>
</evidence>
<reference evidence="5 7" key="2">
    <citation type="submission" date="2018-11" db="EMBL/GenBank/DDBJ databases">
        <authorList>
            <consortium name="Pathogen Informatics"/>
        </authorList>
    </citation>
    <scope>NUCLEOTIDE SEQUENCE [LARGE SCALE GENOMIC DNA]</scope>
</reference>
<dbReference type="InterPro" id="IPR015943">
    <property type="entry name" value="WD40/YVTN_repeat-like_dom_sf"/>
</dbReference>
<proteinExistence type="inferred from homology"/>
<evidence type="ECO:0000256" key="1">
    <source>
        <dbReference type="ARBA" id="ARBA00022574"/>
    </source>
</evidence>
<comment type="similarity">
    <text evidence="4">Belongs to the WD repeat PROPPIN family.</text>
</comment>